<dbReference type="AlphaFoldDB" id="Q2RU77"/>
<evidence type="ECO:0000259" key="1">
    <source>
        <dbReference type="Pfam" id="PF03050"/>
    </source>
</evidence>
<keyword evidence="3" id="KW-1185">Reference proteome</keyword>
<dbReference type="Proteomes" id="UP000001929">
    <property type="component" value="Chromosome"/>
</dbReference>
<dbReference type="PATRIC" id="fig|269796.9.peg.1588"/>
<dbReference type="HOGENOM" id="CLU_1853682_0_0_5"/>
<evidence type="ECO:0000313" key="2">
    <source>
        <dbReference type="EMBL" id="ABC22318.1"/>
    </source>
</evidence>
<organism evidence="2 3">
    <name type="scientific">Rhodospirillum rubrum (strain ATCC 11170 / ATH 1.1.1 / DSM 467 / LMG 4362 / NCIMB 8255 / S1)</name>
    <dbReference type="NCBI Taxonomy" id="269796"/>
    <lineage>
        <taxon>Bacteria</taxon>
        <taxon>Pseudomonadati</taxon>
        <taxon>Pseudomonadota</taxon>
        <taxon>Alphaproteobacteria</taxon>
        <taxon>Rhodospirillales</taxon>
        <taxon>Rhodospirillaceae</taxon>
        <taxon>Rhodospirillum</taxon>
    </lineage>
</organism>
<proteinExistence type="predicted"/>
<dbReference type="EnsemblBacteria" id="ABC22318">
    <property type="protein sequence ID" value="ABC22318"/>
    <property type="gene ID" value="Rru_A1518"/>
</dbReference>
<gene>
    <name evidence="2" type="ordered locus">Rru_A1518</name>
</gene>
<dbReference type="eggNOG" id="COG3599">
    <property type="taxonomic scope" value="Bacteria"/>
</dbReference>
<dbReference type="KEGG" id="rru:Rru_A1518"/>
<dbReference type="InterPro" id="IPR004291">
    <property type="entry name" value="Transposase_IS66_central"/>
</dbReference>
<feature type="domain" description="Transposase IS66 central" evidence="1">
    <location>
        <begin position="5"/>
        <end position="109"/>
    </location>
</feature>
<name>Q2RU77_RHORT</name>
<protein>
    <recommendedName>
        <fullName evidence="1">Transposase IS66 central domain-containing protein</fullName>
    </recommendedName>
</protein>
<dbReference type="STRING" id="269796.Rru_A1518"/>
<evidence type="ECO:0000313" key="3">
    <source>
        <dbReference type="Proteomes" id="UP000001929"/>
    </source>
</evidence>
<dbReference type="Pfam" id="PF03050">
    <property type="entry name" value="DDE_Tnp_IS66"/>
    <property type="match status" value="1"/>
</dbReference>
<reference evidence="2 3" key="1">
    <citation type="journal article" date="2011" name="Stand. Genomic Sci.">
        <title>Complete genome sequence of Rhodospirillum rubrum type strain (S1).</title>
        <authorList>
            <person name="Munk A.C."/>
            <person name="Copeland A."/>
            <person name="Lucas S."/>
            <person name="Lapidus A."/>
            <person name="Del Rio T.G."/>
            <person name="Barry K."/>
            <person name="Detter J.C."/>
            <person name="Hammon N."/>
            <person name="Israni S."/>
            <person name="Pitluck S."/>
            <person name="Brettin T."/>
            <person name="Bruce D."/>
            <person name="Han C."/>
            <person name="Tapia R."/>
            <person name="Gilna P."/>
            <person name="Schmutz J."/>
            <person name="Larimer F."/>
            <person name="Land M."/>
            <person name="Kyrpides N.C."/>
            <person name="Mavromatis K."/>
            <person name="Richardson P."/>
            <person name="Rohde M."/>
            <person name="Goker M."/>
            <person name="Klenk H.P."/>
            <person name="Zhang Y."/>
            <person name="Roberts G.P."/>
            <person name="Reslewic S."/>
            <person name="Schwartz D.C."/>
        </authorList>
    </citation>
    <scope>NUCLEOTIDE SEQUENCE [LARGE SCALE GENOMIC DNA]</scope>
    <source>
        <strain evidence="3">ATCC 11170 / ATH 1.1.1 / DSM 467 / LMG 4362 / NCIMB 8255 / S1</strain>
    </source>
</reference>
<accession>Q2RU77</accession>
<dbReference type="EMBL" id="CP000230">
    <property type="protein sequence ID" value="ABC22318.1"/>
    <property type="molecule type" value="Genomic_DNA"/>
</dbReference>
<sequence length="138" mass="15304">MFISDQAVLHEIAPRRAKSVAETMLNGHRPEIWVSDRYAGQQDLARVHQVCLAHVLRDVQYAIDSGDTVVAPKIRDHLRWAIRVGKRRSDLKNSTLAAYAAKAERRLDALVGHPAAHPAGRLLQRQIKAWGAPSSSSS</sequence>